<dbReference type="Proteomes" id="UP001642409">
    <property type="component" value="Unassembled WGS sequence"/>
</dbReference>
<accession>A0ABP1GIC8</accession>
<comment type="caution">
    <text evidence="1">The sequence shown here is derived from an EMBL/GenBank/DDBJ whole genome shotgun (WGS) entry which is preliminary data.</text>
</comment>
<gene>
    <name evidence="1" type="ORF">HINF_LOCUS387</name>
</gene>
<dbReference type="EMBL" id="CAXDID020000001">
    <property type="protein sequence ID" value="CAL5970447.1"/>
    <property type="molecule type" value="Genomic_DNA"/>
</dbReference>
<reference evidence="1 2" key="1">
    <citation type="submission" date="2024-07" db="EMBL/GenBank/DDBJ databases">
        <authorList>
            <person name="Akdeniz Z."/>
        </authorList>
    </citation>
    <scope>NUCLEOTIDE SEQUENCE [LARGE SCALE GENOMIC DNA]</scope>
</reference>
<evidence type="ECO:0000313" key="2">
    <source>
        <dbReference type="Proteomes" id="UP001642409"/>
    </source>
</evidence>
<proteinExistence type="predicted"/>
<protein>
    <submittedName>
        <fullName evidence="1">Hypothetical_protein</fullName>
    </submittedName>
</protein>
<sequence>MQSNCWFGHTTSSTPHLIPNCEVKSGQSSLKYRSRGDTRECRVYCRRFFFSRHLLFPSHEEFPECACSFRSGEPSAGFMSQNRKKSTMAVAGKRVRNELGLVH</sequence>
<name>A0ABP1GIC8_9EUKA</name>
<organism evidence="1 2">
    <name type="scientific">Hexamita inflata</name>
    <dbReference type="NCBI Taxonomy" id="28002"/>
    <lineage>
        <taxon>Eukaryota</taxon>
        <taxon>Metamonada</taxon>
        <taxon>Diplomonadida</taxon>
        <taxon>Hexamitidae</taxon>
        <taxon>Hexamitinae</taxon>
        <taxon>Hexamita</taxon>
    </lineage>
</organism>
<keyword evidence="2" id="KW-1185">Reference proteome</keyword>
<evidence type="ECO:0000313" key="1">
    <source>
        <dbReference type="EMBL" id="CAL5970447.1"/>
    </source>
</evidence>